<feature type="compositionally biased region" description="Basic and acidic residues" evidence="1">
    <location>
        <begin position="151"/>
        <end position="161"/>
    </location>
</feature>
<dbReference type="GO" id="GO:0000444">
    <property type="term" value="C:MIS12/MIND type complex"/>
    <property type="evidence" value="ECO:0007669"/>
    <property type="project" value="InterPro"/>
</dbReference>
<proteinExistence type="predicted"/>
<feature type="compositionally biased region" description="Gly residues" evidence="1">
    <location>
        <begin position="329"/>
        <end position="345"/>
    </location>
</feature>
<feature type="compositionally biased region" description="Gly residues" evidence="1">
    <location>
        <begin position="358"/>
        <end position="368"/>
    </location>
</feature>
<dbReference type="GO" id="GO:0007059">
    <property type="term" value="P:chromosome segregation"/>
    <property type="evidence" value="ECO:0007669"/>
    <property type="project" value="InterPro"/>
</dbReference>
<feature type="compositionally biased region" description="Low complexity" evidence="1">
    <location>
        <begin position="130"/>
        <end position="143"/>
    </location>
</feature>
<evidence type="ECO:0000256" key="1">
    <source>
        <dbReference type="SAM" id="MobiDB-lite"/>
    </source>
</evidence>
<feature type="compositionally biased region" description="Low complexity" evidence="1">
    <location>
        <begin position="1"/>
        <end position="13"/>
    </location>
</feature>
<protein>
    <submittedName>
        <fullName evidence="2">Uncharacterized protein</fullName>
    </submittedName>
</protein>
<feature type="region of interest" description="Disordered" evidence="1">
    <location>
        <begin position="405"/>
        <end position="425"/>
    </location>
</feature>
<dbReference type="EMBL" id="BQKY01000006">
    <property type="protein sequence ID" value="GJN90051.1"/>
    <property type="molecule type" value="Genomic_DNA"/>
</dbReference>
<dbReference type="GO" id="GO:0051301">
    <property type="term" value="P:cell division"/>
    <property type="evidence" value="ECO:0007669"/>
    <property type="project" value="InterPro"/>
</dbReference>
<comment type="caution">
    <text evidence="2">The sequence shown here is derived from an EMBL/GenBank/DDBJ whole genome shotgun (WGS) entry which is preliminary data.</text>
</comment>
<name>A0AAV5GC59_9BASI</name>
<feature type="compositionally biased region" description="Polar residues" evidence="1">
    <location>
        <begin position="296"/>
        <end position="308"/>
    </location>
</feature>
<feature type="region of interest" description="Disordered" evidence="1">
    <location>
        <begin position="445"/>
        <end position="471"/>
    </location>
</feature>
<feature type="compositionally biased region" description="Low complexity" evidence="1">
    <location>
        <begin position="285"/>
        <end position="295"/>
    </location>
</feature>
<dbReference type="InterPro" id="IPR013218">
    <property type="entry name" value="Dsn1/Mis13"/>
</dbReference>
<feature type="region of interest" description="Disordered" evidence="1">
    <location>
        <begin position="580"/>
        <end position="610"/>
    </location>
</feature>
<feature type="compositionally biased region" description="Low complexity" evidence="1">
    <location>
        <begin position="186"/>
        <end position="210"/>
    </location>
</feature>
<evidence type="ECO:0000313" key="3">
    <source>
        <dbReference type="Proteomes" id="UP001342314"/>
    </source>
</evidence>
<dbReference type="AlphaFoldDB" id="A0AAV5GC59"/>
<dbReference type="Pfam" id="PF08202">
    <property type="entry name" value="MIS13"/>
    <property type="match status" value="1"/>
</dbReference>
<feature type="compositionally biased region" description="Basic residues" evidence="1">
    <location>
        <begin position="580"/>
        <end position="589"/>
    </location>
</feature>
<accession>A0AAV5GC59</accession>
<keyword evidence="3" id="KW-1185">Reference proteome</keyword>
<dbReference type="PANTHER" id="PTHR14778:SF2">
    <property type="entry name" value="KINETOCHORE-ASSOCIATED PROTEIN DSN1 HOMOLOG"/>
    <property type="match status" value="1"/>
</dbReference>
<feature type="region of interest" description="Disordered" evidence="1">
    <location>
        <begin position="1"/>
        <end position="373"/>
    </location>
</feature>
<feature type="compositionally biased region" description="Basic and acidic residues" evidence="1">
    <location>
        <begin position="86"/>
        <end position="96"/>
    </location>
</feature>
<sequence length="712" mass="73264">MPAPRAAPSAAARKSLVPDPDLYGSASDDDDDRARAPPRPAPAAPRAKQQHNSSLTRRGSRGPQPVRGSVTADNGRRRSSRLSAESAEHLADDQSRAAEPAQPRKGAAARAGSSTSKARDSPDAADAAERAPASRSAKVATAAKGKKRAAPARDDNDRADDAPASDGDDGRTSARGARGGPKRPRTGAVAGQDDAGAASTTASQGTAPPARRGFVPRAVADLATRVNKPPPQYSTVLVDPEADDADPFPFTTNPPTPHAKGQAKRAASASKPNPRGAKAPRIADSSASHASTSTSRQTPPHASTSSTHAPIHPHETPVQVKNIAFRAGAGPGTPGTAGRGAGAAGGKSVRRSSARGSAGRGSSIGGGFEAVPHPQVADDKLYRSTDAADPLAKRLRSLVSWAAQRTRDRVRQLADPESPAERAARDVVDAFIDDVCRLKVDTSVPFSEPSRSQDPAALPPHPQNESNARRMQELEESYAAIASEQTLRQSLDPIYQAFFDRRAAAHESLASTSSSSSTLGPLLPAPASARANPSAYAATLDLGLVESAPTTLDDVRALGRRLVQGEGVAVSDAAAAAAKARRKSSKGKGKAGAGMEEEAGLGEGGERQRELQRRIAEAQIDTAALHHLTHRLSSFARVARSYIAHRSANTHAALAAHSSAPAAPAASEGADEGTGAGLAHALRGAAAGAERDAQGLDPRELLRAIAGADAPR</sequence>
<reference evidence="2 3" key="1">
    <citation type="submission" date="2021-12" db="EMBL/GenBank/DDBJ databases">
        <title>High titer production of polyol ester of fatty acids by Rhodotorula paludigena BS15 towards product separation-free biomass refinery.</title>
        <authorList>
            <person name="Mano J."/>
            <person name="Ono H."/>
            <person name="Tanaka T."/>
            <person name="Naito K."/>
            <person name="Sushida H."/>
            <person name="Ike M."/>
            <person name="Tokuyasu K."/>
            <person name="Kitaoka M."/>
        </authorList>
    </citation>
    <scope>NUCLEOTIDE SEQUENCE [LARGE SCALE GENOMIC DNA]</scope>
    <source>
        <strain evidence="2 3">BS15</strain>
    </source>
</reference>
<dbReference type="PANTHER" id="PTHR14778">
    <property type="entry name" value="KINETOCHORE-ASSOCIATED PROTEIN DSN1 HOMOLOG"/>
    <property type="match status" value="1"/>
</dbReference>
<organism evidence="2 3">
    <name type="scientific">Rhodotorula paludigena</name>
    <dbReference type="NCBI Taxonomy" id="86838"/>
    <lineage>
        <taxon>Eukaryota</taxon>
        <taxon>Fungi</taxon>
        <taxon>Dikarya</taxon>
        <taxon>Basidiomycota</taxon>
        <taxon>Pucciniomycotina</taxon>
        <taxon>Microbotryomycetes</taxon>
        <taxon>Sporidiobolales</taxon>
        <taxon>Sporidiobolaceae</taxon>
        <taxon>Rhodotorula</taxon>
    </lineage>
</organism>
<dbReference type="Proteomes" id="UP001342314">
    <property type="component" value="Unassembled WGS sequence"/>
</dbReference>
<gene>
    <name evidence="2" type="ORF">Rhopal_003049-T1</name>
</gene>
<evidence type="ECO:0000313" key="2">
    <source>
        <dbReference type="EMBL" id="GJN90051.1"/>
    </source>
</evidence>